<keyword evidence="5" id="KW-1185">Reference proteome</keyword>
<name>A0A8J8NJ76_HALGN</name>
<dbReference type="InterPro" id="IPR034904">
    <property type="entry name" value="FSCA_dom_sf"/>
</dbReference>
<evidence type="ECO:0000256" key="1">
    <source>
        <dbReference type="ARBA" id="ARBA00010381"/>
    </source>
</evidence>
<dbReference type="AlphaFoldDB" id="A0A8J8NJ76"/>
<gene>
    <name evidence="4" type="ORF">FGO68_gene11171</name>
</gene>
<dbReference type="InterPro" id="IPR002744">
    <property type="entry name" value="MIP18-like"/>
</dbReference>
<keyword evidence="2" id="KW-0159">Chromosome partition</keyword>
<dbReference type="PANTHER" id="PTHR12377">
    <property type="entry name" value="CYTOSOLIC IRON-SULFUR ASSEMBLY COMPONENT 2B-RELATED"/>
    <property type="match status" value="1"/>
</dbReference>
<comment type="caution">
    <text evidence="4">The sequence shown here is derived from an EMBL/GenBank/DDBJ whole genome shotgun (WGS) entry which is preliminary data.</text>
</comment>
<dbReference type="GO" id="GO:0007059">
    <property type="term" value="P:chromosome segregation"/>
    <property type="evidence" value="ECO:0007669"/>
    <property type="project" value="UniProtKB-KW"/>
</dbReference>
<dbReference type="GO" id="GO:1990229">
    <property type="term" value="C:iron-sulfur cluster assembly complex"/>
    <property type="evidence" value="ECO:0007669"/>
    <property type="project" value="UniProtKB-ARBA"/>
</dbReference>
<dbReference type="OrthoDB" id="2746at2759"/>
<dbReference type="InterPro" id="IPR039796">
    <property type="entry name" value="MIP18"/>
</dbReference>
<feature type="domain" description="MIP18 family-like" evidence="3">
    <location>
        <begin position="42"/>
        <end position="116"/>
    </location>
</feature>
<protein>
    <recommendedName>
        <fullName evidence="3">MIP18 family-like domain-containing protein</fullName>
    </recommendedName>
</protein>
<sequence>MSADGKNRNPILANTHKRKDFEYVRRQQELDEAQDDEIDAYEVFDMLRHINDPEHPLTLEQLNVVSPHLITLDHATNSVTVHFTPTIPNCTMATLIGLMIRVKLHRSLPPRFKVDVMIEEGKHEQQVEINKQLNDKERVLAALENANLLKIVNKGLFKAEKGLEEYLKAYKIDY</sequence>
<reference evidence="4" key="1">
    <citation type="submission" date="2019-06" db="EMBL/GenBank/DDBJ databases">
        <authorList>
            <person name="Zheng W."/>
        </authorList>
    </citation>
    <scope>NUCLEOTIDE SEQUENCE</scope>
    <source>
        <strain evidence="4">QDHG01</strain>
    </source>
</reference>
<evidence type="ECO:0000313" key="4">
    <source>
        <dbReference type="EMBL" id="TNV75450.1"/>
    </source>
</evidence>
<comment type="similarity">
    <text evidence="1">Belongs to the MIP18 family.</text>
</comment>
<evidence type="ECO:0000259" key="3">
    <source>
        <dbReference type="Pfam" id="PF01883"/>
    </source>
</evidence>
<dbReference type="Pfam" id="PF01883">
    <property type="entry name" value="FeS_assembly_P"/>
    <property type="match status" value="1"/>
</dbReference>
<proteinExistence type="inferred from homology"/>
<dbReference type="Gene3D" id="3.30.300.130">
    <property type="entry name" value="Fe-S cluster assembly (FSCA)"/>
    <property type="match status" value="1"/>
</dbReference>
<dbReference type="FunFam" id="3.30.300.130:FF:000005">
    <property type="entry name" value="Mitotic spindle-associated mmxd complex subunit"/>
    <property type="match status" value="1"/>
</dbReference>
<accession>A0A8J8NJ76</accession>
<organism evidence="4 5">
    <name type="scientific">Halteria grandinella</name>
    <dbReference type="NCBI Taxonomy" id="5974"/>
    <lineage>
        <taxon>Eukaryota</taxon>
        <taxon>Sar</taxon>
        <taxon>Alveolata</taxon>
        <taxon>Ciliophora</taxon>
        <taxon>Intramacronucleata</taxon>
        <taxon>Spirotrichea</taxon>
        <taxon>Stichotrichia</taxon>
        <taxon>Sporadotrichida</taxon>
        <taxon>Halteriidae</taxon>
        <taxon>Halteria</taxon>
    </lineage>
</organism>
<dbReference type="Gene3D" id="6.10.250.1280">
    <property type="match status" value="1"/>
</dbReference>
<evidence type="ECO:0000313" key="5">
    <source>
        <dbReference type="Proteomes" id="UP000785679"/>
    </source>
</evidence>
<dbReference type="Proteomes" id="UP000785679">
    <property type="component" value="Unassembled WGS sequence"/>
</dbReference>
<dbReference type="PANTHER" id="PTHR12377:SF0">
    <property type="entry name" value="CYTOSOLIC IRON-SULFUR ASSEMBLY COMPONENT 2B"/>
    <property type="match status" value="1"/>
</dbReference>
<dbReference type="SUPFAM" id="SSF117916">
    <property type="entry name" value="Fe-S cluster assembly (FSCA) domain-like"/>
    <property type="match status" value="1"/>
</dbReference>
<evidence type="ECO:0000256" key="2">
    <source>
        <dbReference type="ARBA" id="ARBA00022829"/>
    </source>
</evidence>
<dbReference type="GO" id="GO:0051604">
    <property type="term" value="P:protein maturation"/>
    <property type="evidence" value="ECO:0007669"/>
    <property type="project" value="InterPro"/>
</dbReference>
<dbReference type="GO" id="GO:0140535">
    <property type="term" value="C:intracellular protein-containing complex"/>
    <property type="evidence" value="ECO:0007669"/>
    <property type="project" value="UniProtKB-ARBA"/>
</dbReference>
<dbReference type="EMBL" id="RRYP01015570">
    <property type="protein sequence ID" value="TNV75450.1"/>
    <property type="molecule type" value="Genomic_DNA"/>
</dbReference>